<dbReference type="Proteomes" id="UP000326170">
    <property type="component" value="Chromosome"/>
</dbReference>
<evidence type="ECO:0000313" key="3">
    <source>
        <dbReference type="EMBL" id="QFU82063.1"/>
    </source>
</evidence>
<feature type="transmembrane region" description="Helical" evidence="2">
    <location>
        <begin position="120"/>
        <end position="144"/>
    </location>
</feature>
<evidence type="ECO:0000256" key="1">
    <source>
        <dbReference type="SAM" id="MobiDB-lite"/>
    </source>
</evidence>
<name>A0A5P9P1Q5_9EURY</name>
<dbReference type="OrthoDB" id="222505at2157"/>
<keyword evidence="2" id="KW-1133">Transmembrane helix</keyword>
<feature type="transmembrane region" description="Helical" evidence="2">
    <location>
        <begin position="71"/>
        <end position="100"/>
    </location>
</feature>
<evidence type="ECO:0000256" key="2">
    <source>
        <dbReference type="SAM" id="Phobius"/>
    </source>
</evidence>
<keyword evidence="2" id="KW-0812">Transmembrane</keyword>
<dbReference type="RefSeq" id="WP_152939754.1">
    <property type="nucleotide sequence ID" value="NZ_CP045488.1"/>
</dbReference>
<dbReference type="GeneID" id="42300527"/>
<sequence>MSRSWSEHVDELLFDGERERQRIDLETATVVITNHRVLVFTAGGDGPTYRHADRPNVTRVSVDIESAPRHLLWMAVFLFLGTGLLVVATTTNFAAAVSGVELGGGGLTGIAATLLSFVETLLVVFDITLVVVGVVLLLVAAVFSTRYARSRSRRLVFRISGDDDIAVPVTTADLEAGRPEALEAAIGPESTSDTAGTATVAEESG</sequence>
<dbReference type="AlphaFoldDB" id="A0A5P9P1Q5"/>
<accession>A0A5P9P1Q5</accession>
<dbReference type="KEGG" id="nas:GCU68_05725"/>
<proteinExistence type="predicted"/>
<evidence type="ECO:0000313" key="4">
    <source>
        <dbReference type="Proteomes" id="UP000326170"/>
    </source>
</evidence>
<dbReference type="EMBL" id="CP045488">
    <property type="protein sequence ID" value="QFU82063.1"/>
    <property type="molecule type" value="Genomic_DNA"/>
</dbReference>
<feature type="region of interest" description="Disordered" evidence="1">
    <location>
        <begin position="183"/>
        <end position="205"/>
    </location>
</feature>
<keyword evidence="2" id="KW-0472">Membrane</keyword>
<keyword evidence="4" id="KW-1185">Reference proteome</keyword>
<reference evidence="3 4" key="1">
    <citation type="journal article" date="2007" name="Int. J. Syst. Evol. Microbiol.">
        <title>Natronorubrum sulfidifaciens sp. nov., an extremely haloalkaliphilic archaeon isolated from Aiding salt lake in Xin-Jiang, China.</title>
        <authorList>
            <person name="Cui H.L."/>
            <person name="Tohty D."/>
            <person name="Liu H.C."/>
            <person name="Liu S.J."/>
            <person name="Oren A."/>
            <person name="Zhou P.J."/>
        </authorList>
    </citation>
    <scope>NUCLEOTIDE SEQUENCE [LARGE SCALE GENOMIC DNA]</scope>
    <source>
        <strain evidence="3 4">7-3</strain>
    </source>
</reference>
<organism evidence="3 4">
    <name type="scientific">Natronorubrum aibiense</name>
    <dbReference type="NCBI Taxonomy" id="348826"/>
    <lineage>
        <taxon>Archaea</taxon>
        <taxon>Methanobacteriati</taxon>
        <taxon>Methanobacteriota</taxon>
        <taxon>Stenosarchaea group</taxon>
        <taxon>Halobacteria</taxon>
        <taxon>Halobacteriales</taxon>
        <taxon>Natrialbaceae</taxon>
        <taxon>Natronorubrum</taxon>
    </lineage>
</organism>
<protein>
    <submittedName>
        <fullName evidence="3">Uncharacterized protein</fullName>
    </submittedName>
</protein>
<gene>
    <name evidence="3" type="ORF">GCU68_05725</name>
</gene>